<sequence>MRADHRGIVLITGIMASGKSTVAQLLSERFKQSVHIRGDLFRRMIVNNRKEVRPEAEQEELDQLRLRYRLAAHCADAYCEAGFTVVVQDVVIGPMLNDFIAAVHQRPLYVVVLCPRPSVVDSREASRPKKGYGIWTVEGLDSVLRNETPRIGMWLDSSELTPEETVHRIWTEMQEKALIESM</sequence>
<accession>A0ABV6DJW3</accession>
<evidence type="ECO:0000313" key="1">
    <source>
        <dbReference type="EMBL" id="MFC0212948.1"/>
    </source>
</evidence>
<evidence type="ECO:0000313" key="2">
    <source>
        <dbReference type="Proteomes" id="UP001589776"/>
    </source>
</evidence>
<dbReference type="EMBL" id="JBHLWN010000043">
    <property type="protein sequence ID" value="MFC0212948.1"/>
    <property type="molecule type" value="Genomic_DNA"/>
</dbReference>
<dbReference type="SUPFAM" id="SSF52540">
    <property type="entry name" value="P-loop containing nucleoside triphosphate hydrolases"/>
    <property type="match status" value="1"/>
</dbReference>
<protein>
    <submittedName>
        <fullName evidence="1">AAA family ATPase</fullName>
    </submittedName>
</protein>
<keyword evidence="2" id="KW-1185">Reference proteome</keyword>
<organism evidence="1 2">
    <name type="scientific">Paenibacillus chartarius</name>
    <dbReference type="NCBI Taxonomy" id="747481"/>
    <lineage>
        <taxon>Bacteria</taxon>
        <taxon>Bacillati</taxon>
        <taxon>Bacillota</taxon>
        <taxon>Bacilli</taxon>
        <taxon>Bacillales</taxon>
        <taxon>Paenibacillaceae</taxon>
        <taxon>Paenibacillus</taxon>
    </lineage>
</organism>
<dbReference type="InterPro" id="IPR027417">
    <property type="entry name" value="P-loop_NTPase"/>
</dbReference>
<dbReference type="Gene3D" id="3.40.50.300">
    <property type="entry name" value="P-loop containing nucleotide triphosphate hydrolases"/>
    <property type="match status" value="1"/>
</dbReference>
<dbReference type="RefSeq" id="WP_377470193.1">
    <property type="nucleotide sequence ID" value="NZ_JBHLWN010000043.1"/>
</dbReference>
<comment type="caution">
    <text evidence="1">The sequence shown here is derived from an EMBL/GenBank/DDBJ whole genome shotgun (WGS) entry which is preliminary data.</text>
</comment>
<name>A0ABV6DJW3_9BACL</name>
<gene>
    <name evidence="1" type="ORF">ACFFK0_10870</name>
</gene>
<dbReference type="Proteomes" id="UP001589776">
    <property type="component" value="Unassembled WGS sequence"/>
</dbReference>
<reference evidence="1 2" key="1">
    <citation type="submission" date="2024-09" db="EMBL/GenBank/DDBJ databases">
        <authorList>
            <person name="Sun Q."/>
            <person name="Mori K."/>
        </authorList>
    </citation>
    <scope>NUCLEOTIDE SEQUENCE [LARGE SCALE GENOMIC DNA]</scope>
    <source>
        <strain evidence="1 2">CCM 7759</strain>
    </source>
</reference>
<dbReference type="Pfam" id="PF07931">
    <property type="entry name" value="CPT"/>
    <property type="match status" value="1"/>
</dbReference>
<proteinExistence type="predicted"/>